<keyword evidence="1 4" id="KW-0808">Transferase</keyword>
<comment type="caution">
    <text evidence="4">The sequence shown here is derived from an EMBL/GenBank/DDBJ whole genome shotgun (WGS) entry which is preliminary data.</text>
</comment>
<dbReference type="InterPro" id="IPR000182">
    <property type="entry name" value="GNAT_dom"/>
</dbReference>
<dbReference type="InterPro" id="IPR050832">
    <property type="entry name" value="Bact_Acetyltransf"/>
</dbReference>
<evidence type="ECO:0000313" key="4">
    <source>
        <dbReference type="EMBL" id="GEL99680.1"/>
    </source>
</evidence>
<sequence>MSVRVVRVETPEQRAAMTAIRMAVFVQEQNVAPEREMDALDDDPSTLHVLAVDDDGSALGTARLLPPHHAGEPAHVGRVAVDRAARGLGVGALLMTALEAAALERFGVVADGVRVVSVELSAQEQALGFYARLGYVASPERYLDEGIWHRDAVKVVTSPDTVRDAPESVTGAT</sequence>
<dbReference type="RefSeq" id="WP_246123701.1">
    <property type="nucleotide sequence ID" value="NZ_BJWH01000020.1"/>
</dbReference>
<keyword evidence="5" id="KW-1185">Reference proteome</keyword>
<gene>
    <name evidence="4" type="ORF">CTE05_32270</name>
</gene>
<dbReference type="EMBL" id="BJWH01000020">
    <property type="protein sequence ID" value="GEL99680.1"/>
    <property type="molecule type" value="Genomic_DNA"/>
</dbReference>
<evidence type="ECO:0000259" key="3">
    <source>
        <dbReference type="PROSITE" id="PS51186"/>
    </source>
</evidence>
<dbReference type="Pfam" id="PF00583">
    <property type="entry name" value="Acetyltransf_1"/>
    <property type="match status" value="1"/>
</dbReference>
<dbReference type="CDD" id="cd04301">
    <property type="entry name" value="NAT_SF"/>
    <property type="match status" value="1"/>
</dbReference>
<evidence type="ECO:0000313" key="5">
    <source>
        <dbReference type="Proteomes" id="UP000321049"/>
    </source>
</evidence>
<dbReference type="PROSITE" id="PS51186">
    <property type="entry name" value="GNAT"/>
    <property type="match status" value="1"/>
</dbReference>
<evidence type="ECO:0000256" key="2">
    <source>
        <dbReference type="ARBA" id="ARBA00023315"/>
    </source>
</evidence>
<protein>
    <submittedName>
        <fullName evidence="4">Acetyltransferase</fullName>
    </submittedName>
</protein>
<dbReference type="PANTHER" id="PTHR43877">
    <property type="entry name" value="AMINOALKYLPHOSPHONATE N-ACETYLTRANSFERASE-RELATED-RELATED"/>
    <property type="match status" value="1"/>
</dbReference>
<feature type="domain" description="N-acetyltransferase" evidence="3">
    <location>
        <begin position="4"/>
        <end position="154"/>
    </location>
</feature>
<dbReference type="Proteomes" id="UP000321049">
    <property type="component" value="Unassembled WGS sequence"/>
</dbReference>
<reference evidence="4 5" key="1">
    <citation type="submission" date="2019-07" db="EMBL/GenBank/DDBJ databases">
        <title>Whole genome shotgun sequence of Cellulomonas terrae NBRC 100819.</title>
        <authorList>
            <person name="Hosoyama A."/>
            <person name="Uohara A."/>
            <person name="Ohji S."/>
            <person name="Ichikawa N."/>
        </authorList>
    </citation>
    <scope>NUCLEOTIDE SEQUENCE [LARGE SCALE GENOMIC DNA]</scope>
    <source>
        <strain evidence="4 5">NBRC 100819</strain>
    </source>
</reference>
<dbReference type="Gene3D" id="3.40.630.30">
    <property type="match status" value="1"/>
</dbReference>
<evidence type="ECO:0000256" key="1">
    <source>
        <dbReference type="ARBA" id="ARBA00022679"/>
    </source>
</evidence>
<organism evidence="4 5">
    <name type="scientific">Cellulomonas terrae</name>
    <dbReference type="NCBI Taxonomy" id="311234"/>
    <lineage>
        <taxon>Bacteria</taxon>
        <taxon>Bacillati</taxon>
        <taxon>Actinomycetota</taxon>
        <taxon>Actinomycetes</taxon>
        <taxon>Micrococcales</taxon>
        <taxon>Cellulomonadaceae</taxon>
        <taxon>Cellulomonas</taxon>
    </lineage>
</organism>
<dbReference type="InterPro" id="IPR016181">
    <property type="entry name" value="Acyl_CoA_acyltransferase"/>
</dbReference>
<dbReference type="SUPFAM" id="SSF55729">
    <property type="entry name" value="Acyl-CoA N-acyltransferases (Nat)"/>
    <property type="match status" value="1"/>
</dbReference>
<keyword evidence="2" id="KW-0012">Acyltransferase</keyword>
<dbReference type="AlphaFoldDB" id="A0A511JNS4"/>
<dbReference type="GO" id="GO:0016747">
    <property type="term" value="F:acyltransferase activity, transferring groups other than amino-acyl groups"/>
    <property type="evidence" value="ECO:0007669"/>
    <property type="project" value="InterPro"/>
</dbReference>
<name>A0A511JNS4_9CELL</name>
<accession>A0A511JNS4</accession>
<proteinExistence type="predicted"/>